<keyword evidence="4" id="KW-1185">Reference proteome</keyword>
<dbReference type="EMBL" id="BAAAHB010000002">
    <property type="protein sequence ID" value="GAA0444907.1"/>
    <property type="molecule type" value="Genomic_DNA"/>
</dbReference>
<dbReference type="InterPro" id="IPR012349">
    <property type="entry name" value="Split_barrel_FMN-bd"/>
</dbReference>
<dbReference type="SMART" id="SM00903">
    <property type="entry name" value="Flavin_Reduct"/>
    <property type="match status" value="1"/>
</dbReference>
<evidence type="ECO:0000313" key="3">
    <source>
        <dbReference type="EMBL" id="GAA0444907.1"/>
    </source>
</evidence>
<dbReference type="Proteomes" id="UP001499895">
    <property type="component" value="Unassembled WGS sequence"/>
</dbReference>
<dbReference type="SUPFAM" id="SSF50475">
    <property type="entry name" value="FMN-binding split barrel"/>
    <property type="match status" value="1"/>
</dbReference>
<name>A0ABN0ZEA1_9ACTN</name>
<dbReference type="Gene3D" id="2.30.110.10">
    <property type="entry name" value="Electron Transport, Fmn-binding Protein, Chain A"/>
    <property type="match status" value="1"/>
</dbReference>
<dbReference type="RefSeq" id="WP_344084558.1">
    <property type="nucleotide sequence ID" value="NZ_BAAAHB010000002.1"/>
</dbReference>
<sequence length="194" mass="20393">MVSVGALPQAETAPGDAACRAYFRKLTAGVAVVTACGDSGWSGTTVSTVTSVSMDPPIVLCCVSGGSRTVAAIRHAGRFAVHLLSEDQPYLADRFSRPPSDSARFEDLGHEVRLVRGAPTIAGTLTIGWCDVHSLDEIGDHVVVYGRLTAVRVGDGRPLLWHERAYRALGERTGFTNGTAPALAVPPHDGGTRT</sequence>
<reference evidence="3 4" key="1">
    <citation type="journal article" date="2019" name="Int. J. Syst. Evol. Microbiol.">
        <title>The Global Catalogue of Microorganisms (GCM) 10K type strain sequencing project: providing services to taxonomists for standard genome sequencing and annotation.</title>
        <authorList>
            <consortium name="The Broad Institute Genomics Platform"/>
            <consortium name="The Broad Institute Genome Sequencing Center for Infectious Disease"/>
            <person name="Wu L."/>
            <person name="Ma J."/>
        </authorList>
    </citation>
    <scope>NUCLEOTIDE SEQUENCE [LARGE SCALE GENOMIC DNA]</scope>
    <source>
        <strain evidence="3 4">JCM 10649</strain>
    </source>
</reference>
<evidence type="ECO:0000259" key="2">
    <source>
        <dbReference type="SMART" id="SM00903"/>
    </source>
</evidence>
<dbReference type="InterPro" id="IPR002563">
    <property type="entry name" value="Flavin_Rdtase-like_dom"/>
</dbReference>
<dbReference type="PANTHER" id="PTHR30466">
    <property type="entry name" value="FLAVIN REDUCTASE"/>
    <property type="match status" value="1"/>
</dbReference>
<organism evidence="3 4">
    <name type="scientific">Streptomyces stramineus</name>
    <dbReference type="NCBI Taxonomy" id="173861"/>
    <lineage>
        <taxon>Bacteria</taxon>
        <taxon>Bacillati</taxon>
        <taxon>Actinomycetota</taxon>
        <taxon>Actinomycetes</taxon>
        <taxon>Kitasatosporales</taxon>
        <taxon>Streptomycetaceae</taxon>
        <taxon>Streptomyces</taxon>
    </lineage>
</organism>
<proteinExistence type="predicted"/>
<dbReference type="PANTHER" id="PTHR30466:SF1">
    <property type="entry name" value="FMN REDUCTASE (NADH) RUTF"/>
    <property type="match status" value="1"/>
</dbReference>
<accession>A0ABN0ZEA1</accession>
<comment type="caution">
    <text evidence="3">The sequence shown here is derived from an EMBL/GenBank/DDBJ whole genome shotgun (WGS) entry which is preliminary data.</text>
</comment>
<evidence type="ECO:0000313" key="4">
    <source>
        <dbReference type="Proteomes" id="UP001499895"/>
    </source>
</evidence>
<evidence type="ECO:0000256" key="1">
    <source>
        <dbReference type="ARBA" id="ARBA00023002"/>
    </source>
</evidence>
<feature type="domain" description="Flavin reductase like" evidence="2">
    <location>
        <begin position="23"/>
        <end position="168"/>
    </location>
</feature>
<keyword evidence="1" id="KW-0560">Oxidoreductase</keyword>
<dbReference type="InterPro" id="IPR050268">
    <property type="entry name" value="NADH-dep_flavin_reductase"/>
</dbReference>
<gene>
    <name evidence="3" type="ORF">GCM10009544_04600</name>
</gene>
<protein>
    <submittedName>
        <fullName evidence="3">Flavin reductase family protein</fullName>
    </submittedName>
</protein>
<dbReference type="Pfam" id="PF01613">
    <property type="entry name" value="Flavin_Reduct"/>
    <property type="match status" value="1"/>
</dbReference>